<dbReference type="InterPro" id="IPR016102">
    <property type="entry name" value="Succinyl-CoA_synth-like"/>
</dbReference>
<dbReference type="PANTHER" id="PTHR43334">
    <property type="entry name" value="ACETATE--COA LIGASE [ADP-FORMING]"/>
    <property type="match status" value="1"/>
</dbReference>
<dbReference type="Gene3D" id="3.30.1490.20">
    <property type="entry name" value="ATP-grasp fold, A domain"/>
    <property type="match status" value="1"/>
</dbReference>
<dbReference type="InterPro" id="IPR013815">
    <property type="entry name" value="ATP_grasp_subdomain_1"/>
</dbReference>
<evidence type="ECO:0000313" key="8">
    <source>
        <dbReference type="Proteomes" id="UP000221168"/>
    </source>
</evidence>
<dbReference type="OrthoDB" id="9807426at2"/>
<dbReference type="SUPFAM" id="SSF52210">
    <property type="entry name" value="Succinyl-CoA synthetase domains"/>
    <property type="match status" value="2"/>
</dbReference>
<dbReference type="GO" id="GO:0016747">
    <property type="term" value="F:acyltransferase activity, transferring groups other than amino-acyl groups"/>
    <property type="evidence" value="ECO:0007669"/>
    <property type="project" value="InterPro"/>
</dbReference>
<dbReference type="InterPro" id="IPR016181">
    <property type="entry name" value="Acyl_CoA_acyltransferase"/>
</dbReference>
<dbReference type="InterPro" id="IPR003781">
    <property type="entry name" value="CoA-bd"/>
</dbReference>
<dbReference type="SUPFAM" id="SSF56059">
    <property type="entry name" value="Glutathione synthetase ATP-binding domain-like"/>
    <property type="match status" value="1"/>
</dbReference>
<keyword evidence="7" id="KW-0808">Transferase</keyword>
<dbReference type="Pfam" id="PF00583">
    <property type="entry name" value="Acetyltransf_1"/>
    <property type="match status" value="1"/>
</dbReference>
<dbReference type="GO" id="GO:0043758">
    <property type="term" value="F:acetate-CoA ligase (ADP-forming) activity"/>
    <property type="evidence" value="ECO:0007669"/>
    <property type="project" value="InterPro"/>
</dbReference>
<name>A0A2G1QK49_9HYPH</name>
<reference evidence="7 8" key="1">
    <citation type="submission" date="2017-10" db="EMBL/GenBank/DDBJ databases">
        <title>Sedimentibacterium mangrovi gen. nov., sp. nov., a novel member of family Phyllobacteriacea isolated from mangrove sediment.</title>
        <authorList>
            <person name="Liao H."/>
            <person name="Tian Y."/>
        </authorList>
    </citation>
    <scope>NUCLEOTIDE SEQUENCE [LARGE SCALE GENOMIC DNA]</scope>
    <source>
        <strain evidence="7 8">X9-2-2</strain>
    </source>
</reference>
<keyword evidence="2" id="KW-0436">Ligase</keyword>
<keyword evidence="8" id="KW-1185">Reference proteome</keyword>
<evidence type="ECO:0000313" key="7">
    <source>
        <dbReference type="EMBL" id="PHP65872.1"/>
    </source>
</evidence>
<dbReference type="Pfam" id="PF13607">
    <property type="entry name" value="Succ_CoA_lig"/>
    <property type="match status" value="1"/>
</dbReference>
<dbReference type="SUPFAM" id="SSF55729">
    <property type="entry name" value="Acyl-CoA N-acyltransferases (Nat)"/>
    <property type="match status" value="1"/>
</dbReference>
<dbReference type="Gene3D" id="3.30.470.20">
    <property type="entry name" value="ATP-grasp fold, B domain"/>
    <property type="match status" value="1"/>
</dbReference>
<comment type="caution">
    <text evidence="7">The sequence shown here is derived from an EMBL/GenBank/DDBJ whole genome shotgun (WGS) entry which is preliminary data.</text>
</comment>
<dbReference type="InterPro" id="IPR043938">
    <property type="entry name" value="Ligase_CoA_dom"/>
</dbReference>
<feature type="domain" description="N-acetyltransferase" evidence="6">
    <location>
        <begin position="738"/>
        <end position="893"/>
    </location>
</feature>
<dbReference type="Pfam" id="PF13549">
    <property type="entry name" value="ATP-grasp_5"/>
    <property type="match status" value="1"/>
</dbReference>
<accession>A0A2G1QK49</accession>
<dbReference type="InterPro" id="IPR000182">
    <property type="entry name" value="GNAT_dom"/>
</dbReference>
<keyword evidence="3" id="KW-0547">Nucleotide-binding</keyword>
<organism evidence="7 8">
    <name type="scientific">Zhengella mangrovi</name>
    <dbReference type="NCBI Taxonomy" id="1982044"/>
    <lineage>
        <taxon>Bacteria</taxon>
        <taxon>Pseudomonadati</taxon>
        <taxon>Pseudomonadota</taxon>
        <taxon>Alphaproteobacteria</taxon>
        <taxon>Hyphomicrobiales</taxon>
        <taxon>Notoacmeibacteraceae</taxon>
        <taxon>Zhengella</taxon>
    </lineage>
</organism>
<dbReference type="InterPro" id="IPR051538">
    <property type="entry name" value="Acyl-CoA_Synth/Transferase"/>
</dbReference>
<dbReference type="AlphaFoldDB" id="A0A2G1QK49"/>
<dbReference type="SUPFAM" id="SSF51735">
    <property type="entry name" value="NAD(P)-binding Rossmann-fold domains"/>
    <property type="match status" value="1"/>
</dbReference>
<dbReference type="PROSITE" id="PS51186">
    <property type="entry name" value="GNAT"/>
    <property type="match status" value="1"/>
</dbReference>
<keyword evidence="4" id="KW-0067">ATP-binding</keyword>
<dbReference type="Pfam" id="PF13380">
    <property type="entry name" value="CoA_binding_2"/>
    <property type="match status" value="1"/>
</dbReference>
<keyword evidence="1" id="KW-0816">Tricarboxylic acid cycle</keyword>
<dbReference type="Gene3D" id="3.40.50.261">
    <property type="entry name" value="Succinyl-CoA synthetase domains"/>
    <property type="match status" value="2"/>
</dbReference>
<dbReference type="PANTHER" id="PTHR43334:SF1">
    <property type="entry name" value="3-HYDROXYPROPIONATE--COA LIGASE [ADP-FORMING]"/>
    <property type="match status" value="1"/>
</dbReference>
<dbReference type="CDD" id="cd04301">
    <property type="entry name" value="NAT_SF"/>
    <property type="match status" value="1"/>
</dbReference>
<dbReference type="InterPro" id="IPR032875">
    <property type="entry name" value="Succ_CoA_lig_flav_dom"/>
</dbReference>
<dbReference type="InterPro" id="IPR036291">
    <property type="entry name" value="NAD(P)-bd_dom_sf"/>
</dbReference>
<dbReference type="Pfam" id="PF19045">
    <property type="entry name" value="Ligase_CoA_2"/>
    <property type="match status" value="1"/>
</dbReference>
<dbReference type="GO" id="GO:0005524">
    <property type="term" value="F:ATP binding"/>
    <property type="evidence" value="ECO:0007669"/>
    <property type="project" value="UniProtKB-KW"/>
</dbReference>
<evidence type="ECO:0000256" key="4">
    <source>
        <dbReference type="ARBA" id="ARBA00022840"/>
    </source>
</evidence>
<dbReference type="SMART" id="SM00881">
    <property type="entry name" value="CoA_binding"/>
    <property type="match status" value="1"/>
</dbReference>
<dbReference type="Gene3D" id="3.40.630.30">
    <property type="match status" value="1"/>
</dbReference>
<evidence type="ECO:0000256" key="2">
    <source>
        <dbReference type="ARBA" id="ARBA00022598"/>
    </source>
</evidence>
<protein>
    <submittedName>
        <fullName evidence="7">GNAT family N-acetyltransferase</fullName>
    </submittedName>
</protein>
<dbReference type="EMBL" id="PDVP01000012">
    <property type="protein sequence ID" value="PHP65872.1"/>
    <property type="molecule type" value="Genomic_DNA"/>
</dbReference>
<sequence length="893" mass="96031">MGPTQLSPLFNPESVAVFGASESSDSVGAKVFANLIEGGYSGELIAINPKHDKVLGKPCFPTIAAAERDIDLAVIATPGKTVAKILRQCGEAGIHHAVVLSAGFGETGEAGHDSETELAQIARRYGIRFVGPNCVGIVRPWLDLNATFLKSAPPKGRLALVSQSGALCSAIADWAEPQDLGFSAMVSLGNSVDIDFGDVLNFLATDPKTDAILLYVEGVRHAHSFVSALRVAAQIKPVIVLKAGRHNQSSKAAHTHTGALIGSDAVFNAALERTGAVRAHTYGQLFAAAEILSAGKRAAGNNLGIITNGGGAGVLAADRAGDMHINVPVPSPETVETLDKVLSPYWSKSNPIDILGDAGPEAYGAAVKAALADKAFDGVLVLLTPQAMTSPVEAAQAVLDAIPPRNRKPILACWMGETNVHEARKLLSSNGIPDFITPERAIEGFFYLARHELNRRMALELASPLSDLESPDLQGARMIIQQVLSEGREMLSDLESKAVLRAFRIPVNTTIEADTPAKALIAAQTVGFPVAVKINSPQITHKSDVGGVRTNVNSAGTLHAVVRSIMENARKARPDAEIKGVTVESMVDYPHARELIAGASRDPVFGPTIVFGAGGKMVEILEDSAVSLPPLNEVLAKRLIRRTRVSRLLEAYRDAPPADSEAVIQVLMRISDMVCEIPEIEELDINPLFAGPDGVIAVDARIRVSRPPATQGRYEHVAIAPYPRYLEREEMLPDGRLLTIRPIRPEDAESEREFVHNLSDQARKFRFMHALNDLTPTMLARFTHIDYAREMALIAITEIDGEPTQVGVARHAINPDGKSCEFAIVVSDKVQGQGIGTRLMQALMDEARERGLSIMEGTVLAENRGMLKLMEGLGFTMRRSPDERDIIIVERWL</sequence>
<evidence type="ECO:0000256" key="5">
    <source>
        <dbReference type="ARBA" id="ARBA00060888"/>
    </source>
</evidence>
<dbReference type="GO" id="GO:0006099">
    <property type="term" value="P:tricarboxylic acid cycle"/>
    <property type="evidence" value="ECO:0007669"/>
    <property type="project" value="UniProtKB-KW"/>
</dbReference>
<comment type="similarity">
    <text evidence="5">In the N-terminal section; belongs to the acetate CoA ligase alpha subunit family.</text>
</comment>
<dbReference type="Proteomes" id="UP000221168">
    <property type="component" value="Unassembled WGS sequence"/>
</dbReference>
<evidence type="ECO:0000256" key="1">
    <source>
        <dbReference type="ARBA" id="ARBA00022532"/>
    </source>
</evidence>
<gene>
    <name evidence="7" type="ORF">CSC94_17195</name>
</gene>
<dbReference type="Gene3D" id="3.40.50.720">
    <property type="entry name" value="NAD(P)-binding Rossmann-like Domain"/>
    <property type="match status" value="1"/>
</dbReference>
<proteinExistence type="inferred from homology"/>
<evidence type="ECO:0000259" key="6">
    <source>
        <dbReference type="PROSITE" id="PS51186"/>
    </source>
</evidence>
<dbReference type="FunFam" id="3.30.1490.20:FF:000020">
    <property type="entry name" value="Protein lysine acetyltransferase"/>
    <property type="match status" value="1"/>
</dbReference>
<evidence type="ECO:0000256" key="3">
    <source>
        <dbReference type="ARBA" id="ARBA00022741"/>
    </source>
</evidence>